<evidence type="ECO:0000256" key="6">
    <source>
        <dbReference type="ARBA" id="ARBA00022840"/>
    </source>
</evidence>
<keyword evidence="6 8" id="KW-0067">ATP-binding</keyword>
<evidence type="ECO:0000256" key="1">
    <source>
        <dbReference type="ARBA" id="ARBA00005843"/>
    </source>
</evidence>
<dbReference type="PROSITE" id="PS00108">
    <property type="entry name" value="PROTEIN_KINASE_ST"/>
    <property type="match status" value="1"/>
</dbReference>
<dbReference type="GO" id="GO:0004674">
    <property type="term" value="F:protein serine/threonine kinase activity"/>
    <property type="evidence" value="ECO:0007669"/>
    <property type="project" value="UniProtKB-KW"/>
</dbReference>
<keyword evidence="5" id="KW-0418">Kinase</keyword>
<evidence type="ECO:0000256" key="7">
    <source>
        <dbReference type="PROSITE-ProRule" id="PRU00023"/>
    </source>
</evidence>
<dbReference type="InterPro" id="IPR001245">
    <property type="entry name" value="Ser-Thr/Tyr_kinase_cat_dom"/>
</dbReference>
<dbReference type="PRINTS" id="PR00109">
    <property type="entry name" value="TYRKINASE"/>
</dbReference>
<dbReference type="InterPro" id="IPR036770">
    <property type="entry name" value="Ankyrin_rpt-contain_sf"/>
</dbReference>
<dbReference type="PROSITE" id="PS00107">
    <property type="entry name" value="PROTEIN_KINASE_ATP"/>
    <property type="match status" value="1"/>
</dbReference>
<comment type="caution">
    <text evidence="11">The sequence shown here is derived from an EMBL/GenBank/DDBJ whole genome shotgun (WGS) entry which is preliminary data.</text>
</comment>
<proteinExistence type="inferred from homology"/>
<dbReference type="SUPFAM" id="SSF56112">
    <property type="entry name" value="Protein kinase-like (PK-like)"/>
    <property type="match status" value="1"/>
</dbReference>
<keyword evidence="7" id="KW-0040">ANK repeat</keyword>
<evidence type="ECO:0000256" key="5">
    <source>
        <dbReference type="ARBA" id="ARBA00022777"/>
    </source>
</evidence>
<evidence type="ECO:0000256" key="3">
    <source>
        <dbReference type="ARBA" id="ARBA00022679"/>
    </source>
</evidence>
<evidence type="ECO:0000256" key="2">
    <source>
        <dbReference type="ARBA" id="ARBA00022527"/>
    </source>
</evidence>
<dbReference type="SUPFAM" id="SSF48403">
    <property type="entry name" value="Ankyrin repeat"/>
    <property type="match status" value="1"/>
</dbReference>
<protein>
    <recommendedName>
        <fullName evidence="10">Protein kinase domain-containing protein</fullName>
    </recommendedName>
</protein>
<keyword evidence="2 9" id="KW-0723">Serine/threonine-protein kinase</keyword>
<keyword evidence="3" id="KW-0808">Transferase</keyword>
<dbReference type="PROSITE" id="PS50297">
    <property type="entry name" value="ANK_REP_REGION"/>
    <property type="match status" value="1"/>
</dbReference>
<dbReference type="PANTHER" id="PTHR44329:SF289">
    <property type="entry name" value="SERINE_THREONINE-PROTEIN KINASE VIK"/>
    <property type="match status" value="1"/>
</dbReference>
<feature type="repeat" description="ANK" evidence="7">
    <location>
        <begin position="69"/>
        <end position="101"/>
    </location>
</feature>
<dbReference type="PROSITE" id="PS50088">
    <property type="entry name" value="ANK_REPEAT"/>
    <property type="match status" value="1"/>
</dbReference>
<dbReference type="Pfam" id="PF12796">
    <property type="entry name" value="Ank_2"/>
    <property type="match status" value="1"/>
</dbReference>
<dbReference type="InterPro" id="IPR017441">
    <property type="entry name" value="Protein_kinase_ATP_BS"/>
</dbReference>
<evidence type="ECO:0000313" key="12">
    <source>
        <dbReference type="Proteomes" id="UP000886520"/>
    </source>
</evidence>
<dbReference type="InterPro" id="IPR000719">
    <property type="entry name" value="Prot_kinase_dom"/>
</dbReference>
<dbReference type="Gene3D" id="3.30.200.20">
    <property type="entry name" value="Phosphorylase Kinase, domain 1"/>
    <property type="match status" value="1"/>
</dbReference>
<dbReference type="Gene3D" id="1.25.40.20">
    <property type="entry name" value="Ankyrin repeat-containing domain"/>
    <property type="match status" value="1"/>
</dbReference>
<dbReference type="OrthoDB" id="4062651at2759"/>
<evidence type="ECO:0000256" key="4">
    <source>
        <dbReference type="ARBA" id="ARBA00022741"/>
    </source>
</evidence>
<dbReference type="Gene3D" id="1.10.510.10">
    <property type="entry name" value="Transferase(Phosphotransferase) domain 1"/>
    <property type="match status" value="1"/>
</dbReference>
<dbReference type="SMART" id="SM00220">
    <property type="entry name" value="S_TKc"/>
    <property type="match status" value="1"/>
</dbReference>
<evidence type="ECO:0000313" key="11">
    <source>
        <dbReference type="EMBL" id="KAI5077507.1"/>
    </source>
</evidence>
<accession>A0A9D4V1B9</accession>
<dbReference type="EMBL" id="JABFUD020000007">
    <property type="protein sequence ID" value="KAI5077507.1"/>
    <property type="molecule type" value="Genomic_DNA"/>
</dbReference>
<feature type="binding site" evidence="8">
    <location>
        <position position="189"/>
    </location>
    <ligand>
        <name>ATP</name>
        <dbReference type="ChEBI" id="CHEBI:30616"/>
    </ligand>
</feature>
<dbReference type="InterPro" id="IPR011009">
    <property type="entry name" value="Kinase-like_dom_sf"/>
</dbReference>
<sequence>MECSNPDGPLCGTEPACETNPPNIISCKEEKARISRTSLFLWHARQDDPSALRCLLQQDPSLISAHGYDGRTPLHICAFYSCLAAASFLLDHGAPVNAQDRWGNSPLADAQSKGHKEMETLLKEFGGQSLGNHGLGFRNAAVAPPLPQTCDWEVDPLELDFSKGRVIGKGSFGEIWKATWRGTPVAVKKILPSLSDDSSTIKDFKHEVQLLVKLRHPNVVQFLGAVSSKPLMLMTEFLGAGDLHSYLKDNGSLPLAIAIKFAKDIARGMIYLHNGTNCIIHRDLKPRNLLLLENDHVKVADFGLSKIFRIKSRQAYILTGETGSYRYMAPEVFCHKSYDTKVDVFSFAMILYEMLEGEPPLSELAPYEAAKSMAKRGLRPKLRAKTYPPQMKELIIKCWSSNKEDRPSFKEILMTLESMQRGGDR</sequence>
<evidence type="ECO:0000256" key="8">
    <source>
        <dbReference type="PROSITE-ProRule" id="PRU10141"/>
    </source>
</evidence>
<organism evidence="11 12">
    <name type="scientific">Adiantum capillus-veneris</name>
    <name type="common">Maidenhair fern</name>
    <dbReference type="NCBI Taxonomy" id="13818"/>
    <lineage>
        <taxon>Eukaryota</taxon>
        <taxon>Viridiplantae</taxon>
        <taxon>Streptophyta</taxon>
        <taxon>Embryophyta</taxon>
        <taxon>Tracheophyta</taxon>
        <taxon>Polypodiopsida</taxon>
        <taxon>Polypodiidae</taxon>
        <taxon>Polypodiales</taxon>
        <taxon>Pteridineae</taxon>
        <taxon>Pteridaceae</taxon>
        <taxon>Vittarioideae</taxon>
        <taxon>Adiantum</taxon>
    </lineage>
</organism>
<keyword evidence="12" id="KW-1185">Reference proteome</keyword>
<dbReference type="CDD" id="cd13999">
    <property type="entry name" value="STKc_MAP3K-like"/>
    <property type="match status" value="1"/>
</dbReference>
<dbReference type="PROSITE" id="PS50011">
    <property type="entry name" value="PROTEIN_KINASE_DOM"/>
    <property type="match status" value="1"/>
</dbReference>
<dbReference type="InterPro" id="IPR002110">
    <property type="entry name" value="Ankyrin_rpt"/>
</dbReference>
<dbReference type="GO" id="GO:0005524">
    <property type="term" value="F:ATP binding"/>
    <property type="evidence" value="ECO:0007669"/>
    <property type="project" value="UniProtKB-UniRule"/>
</dbReference>
<keyword evidence="4 8" id="KW-0547">Nucleotide-binding</keyword>
<name>A0A9D4V1B9_ADICA</name>
<dbReference type="InterPro" id="IPR051681">
    <property type="entry name" value="Ser/Thr_Kinases-Pseudokinases"/>
</dbReference>
<reference evidence="11" key="1">
    <citation type="submission" date="2021-01" db="EMBL/GenBank/DDBJ databases">
        <title>Adiantum capillus-veneris genome.</title>
        <authorList>
            <person name="Fang Y."/>
            <person name="Liao Q."/>
        </authorList>
    </citation>
    <scope>NUCLEOTIDE SEQUENCE</scope>
    <source>
        <strain evidence="11">H3</strain>
        <tissue evidence="11">Leaf</tissue>
    </source>
</reference>
<dbReference type="AlphaFoldDB" id="A0A9D4V1B9"/>
<dbReference type="PIRSF" id="PIRSF000654">
    <property type="entry name" value="Integrin-linked_kinase"/>
    <property type="match status" value="1"/>
</dbReference>
<dbReference type="FunFam" id="3.30.200.20:FF:000180">
    <property type="entry name" value="serine/threonine-protein kinase STY46-like"/>
    <property type="match status" value="1"/>
</dbReference>
<dbReference type="InterPro" id="IPR008271">
    <property type="entry name" value="Ser/Thr_kinase_AS"/>
</dbReference>
<dbReference type="Proteomes" id="UP000886520">
    <property type="component" value="Chromosome 7"/>
</dbReference>
<evidence type="ECO:0000256" key="9">
    <source>
        <dbReference type="RuleBase" id="RU000304"/>
    </source>
</evidence>
<comment type="similarity">
    <text evidence="1">Belongs to the protein kinase superfamily. TKL Ser/Thr protein kinase family.</text>
</comment>
<dbReference type="Pfam" id="PF07714">
    <property type="entry name" value="PK_Tyr_Ser-Thr"/>
    <property type="match status" value="1"/>
</dbReference>
<feature type="domain" description="Protein kinase" evidence="10">
    <location>
        <begin position="161"/>
        <end position="419"/>
    </location>
</feature>
<gene>
    <name evidence="11" type="ORF">GOP47_0007331</name>
</gene>
<dbReference type="SMART" id="SM00248">
    <property type="entry name" value="ANK"/>
    <property type="match status" value="1"/>
</dbReference>
<evidence type="ECO:0000259" key="10">
    <source>
        <dbReference type="PROSITE" id="PS50011"/>
    </source>
</evidence>
<dbReference type="PANTHER" id="PTHR44329">
    <property type="entry name" value="SERINE/THREONINE-PROTEIN KINASE TNNI3K-RELATED"/>
    <property type="match status" value="1"/>
</dbReference>